<dbReference type="Pfam" id="PF13302">
    <property type="entry name" value="Acetyltransf_3"/>
    <property type="match status" value="1"/>
</dbReference>
<evidence type="ECO:0000313" key="6">
    <source>
        <dbReference type="Proteomes" id="UP000198668"/>
    </source>
</evidence>
<keyword evidence="1 5" id="KW-0808">Transferase</keyword>
<dbReference type="GO" id="GO:0016747">
    <property type="term" value="F:acyltransferase activity, transferring groups other than amino-acyl groups"/>
    <property type="evidence" value="ECO:0007669"/>
    <property type="project" value="InterPro"/>
</dbReference>
<protein>
    <submittedName>
        <fullName evidence="5">Ribosomal-protein-serine acetyltransferase</fullName>
    </submittedName>
</protein>
<dbReference type="PANTHER" id="PTHR43792">
    <property type="entry name" value="GNAT FAMILY, PUTATIVE (AFU_ORTHOLOGUE AFUA_3G00765)-RELATED-RELATED"/>
    <property type="match status" value="1"/>
</dbReference>
<evidence type="ECO:0000256" key="1">
    <source>
        <dbReference type="ARBA" id="ARBA00022679"/>
    </source>
</evidence>
<dbReference type="AlphaFoldDB" id="A0A1I3DZD2"/>
<evidence type="ECO:0000256" key="3">
    <source>
        <dbReference type="ARBA" id="ARBA00038502"/>
    </source>
</evidence>
<sequence>MLIYRINEEISLKAFGEGDAEEFYHLIIHSKDYLKEWLGWLDSINSPNDTLRNIQAKQKEAAENGGYPISFAIVYKGAIVGTIGFNTISKMNKIGSIGYWLGEEYQGSGIMTLTFEFVIDYGFKMLALHKIEVRVAEKNDKSRSLPKHFGFAEEGRLRQVEWLYDHFTDHIVYGLLAEEWIR</sequence>
<proteinExistence type="inferred from homology"/>
<dbReference type="OrthoDB" id="9784707at2"/>
<dbReference type="Gene3D" id="3.40.630.30">
    <property type="match status" value="1"/>
</dbReference>
<dbReference type="Proteomes" id="UP000198668">
    <property type="component" value="Unassembled WGS sequence"/>
</dbReference>
<feature type="domain" description="N-acetyltransferase" evidence="4">
    <location>
        <begin position="10"/>
        <end position="178"/>
    </location>
</feature>
<comment type="similarity">
    <text evidence="3">Belongs to the acetyltransferase family. RimJ subfamily.</text>
</comment>
<keyword evidence="2" id="KW-0012">Acyltransferase</keyword>
<organism evidence="5 6">
    <name type="scientific">Pisciglobus halotolerans</name>
    <dbReference type="NCBI Taxonomy" id="745365"/>
    <lineage>
        <taxon>Bacteria</taxon>
        <taxon>Bacillati</taxon>
        <taxon>Bacillota</taxon>
        <taxon>Bacilli</taxon>
        <taxon>Lactobacillales</taxon>
        <taxon>Carnobacteriaceae</taxon>
    </lineage>
</organism>
<dbReference type="InterPro" id="IPR051531">
    <property type="entry name" value="N-acetyltransferase"/>
</dbReference>
<dbReference type="InterPro" id="IPR000182">
    <property type="entry name" value="GNAT_dom"/>
</dbReference>
<dbReference type="SUPFAM" id="SSF55729">
    <property type="entry name" value="Acyl-CoA N-acyltransferases (Nat)"/>
    <property type="match status" value="1"/>
</dbReference>
<dbReference type="InterPro" id="IPR016181">
    <property type="entry name" value="Acyl_CoA_acyltransferase"/>
</dbReference>
<dbReference type="EMBL" id="FOQE01000060">
    <property type="protein sequence ID" value="SFH92055.1"/>
    <property type="molecule type" value="Genomic_DNA"/>
</dbReference>
<dbReference type="PROSITE" id="PS51186">
    <property type="entry name" value="GNAT"/>
    <property type="match status" value="1"/>
</dbReference>
<evidence type="ECO:0000313" key="5">
    <source>
        <dbReference type="EMBL" id="SFH92055.1"/>
    </source>
</evidence>
<name>A0A1I3DZD2_9LACT</name>
<dbReference type="RefSeq" id="WP_092093782.1">
    <property type="nucleotide sequence ID" value="NZ_FOQE01000060.1"/>
</dbReference>
<accession>A0A1I3DZD2</accession>
<gene>
    <name evidence="5" type="ORF">SAMN04489868_1606</name>
</gene>
<dbReference type="PANTHER" id="PTHR43792:SF8">
    <property type="entry name" value="[RIBOSOMAL PROTEIN US5]-ALANINE N-ACETYLTRANSFERASE"/>
    <property type="match status" value="1"/>
</dbReference>
<reference evidence="5 6" key="1">
    <citation type="submission" date="2016-10" db="EMBL/GenBank/DDBJ databases">
        <authorList>
            <person name="de Groot N.N."/>
        </authorList>
    </citation>
    <scope>NUCLEOTIDE SEQUENCE [LARGE SCALE GENOMIC DNA]</scope>
    <source>
        <strain evidence="5 6">DSM 27630</strain>
    </source>
</reference>
<evidence type="ECO:0000256" key="2">
    <source>
        <dbReference type="ARBA" id="ARBA00023315"/>
    </source>
</evidence>
<keyword evidence="6" id="KW-1185">Reference proteome</keyword>
<evidence type="ECO:0000259" key="4">
    <source>
        <dbReference type="PROSITE" id="PS51186"/>
    </source>
</evidence>